<dbReference type="Gene3D" id="2.60.40.1120">
    <property type="entry name" value="Carboxypeptidase-like, regulatory domain"/>
    <property type="match status" value="1"/>
</dbReference>
<dbReference type="EMBL" id="JACOQE010000001">
    <property type="protein sequence ID" value="MBC5739622.1"/>
    <property type="molecule type" value="Genomic_DNA"/>
</dbReference>
<protein>
    <submittedName>
        <fullName evidence="4">Ig-like domain-containing protein</fullName>
    </submittedName>
</protein>
<dbReference type="Proteomes" id="UP000633936">
    <property type="component" value="Unassembled WGS sequence"/>
</dbReference>
<feature type="signal peptide" evidence="2">
    <location>
        <begin position="1"/>
        <end position="30"/>
    </location>
</feature>
<dbReference type="Pfam" id="PF02368">
    <property type="entry name" value="Big_2"/>
    <property type="match status" value="1"/>
</dbReference>
<reference evidence="4 5" key="1">
    <citation type="submission" date="2020-08" db="EMBL/GenBank/DDBJ databases">
        <title>Genome public.</title>
        <authorList>
            <person name="Liu C."/>
            <person name="Sun Q."/>
        </authorList>
    </citation>
    <scope>NUCLEOTIDE SEQUENCE [LARGE SCALE GENOMIC DNA]</scope>
    <source>
        <strain evidence="4 5">27-44</strain>
    </source>
</reference>
<feature type="coiled-coil region" evidence="1">
    <location>
        <begin position="1050"/>
        <end position="1081"/>
    </location>
</feature>
<feature type="domain" description="BIG2" evidence="3">
    <location>
        <begin position="1435"/>
        <end position="1513"/>
    </location>
</feature>
<evidence type="ECO:0000259" key="3">
    <source>
        <dbReference type="SMART" id="SM00635"/>
    </source>
</evidence>
<evidence type="ECO:0000256" key="1">
    <source>
        <dbReference type="SAM" id="Coils"/>
    </source>
</evidence>
<keyword evidence="2" id="KW-0732">Signal</keyword>
<evidence type="ECO:0000313" key="4">
    <source>
        <dbReference type="EMBL" id="MBC5739622.1"/>
    </source>
</evidence>
<name>A0ABR7HZF6_9FIRM</name>
<dbReference type="SMART" id="SM00635">
    <property type="entry name" value="BID_2"/>
    <property type="match status" value="2"/>
</dbReference>
<dbReference type="InterPro" id="IPR008964">
    <property type="entry name" value="Invasin/intimin_cell_adhesion"/>
</dbReference>
<keyword evidence="5" id="KW-1185">Reference proteome</keyword>
<proteinExistence type="predicted"/>
<dbReference type="SUPFAM" id="SSF49373">
    <property type="entry name" value="Invasin/intimin cell-adhesion fragments"/>
    <property type="match status" value="2"/>
</dbReference>
<dbReference type="Pfam" id="PF26182">
    <property type="entry name" value="Ig_NUP210_5th"/>
    <property type="match status" value="1"/>
</dbReference>
<keyword evidence="1" id="KW-0175">Coiled coil</keyword>
<evidence type="ECO:0000313" key="5">
    <source>
        <dbReference type="Proteomes" id="UP000633936"/>
    </source>
</evidence>
<evidence type="ECO:0000256" key="2">
    <source>
        <dbReference type="SAM" id="SignalP"/>
    </source>
</evidence>
<comment type="caution">
    <text evidence="4">The sequence shown here is derived from an EMBL/GenBank/DDBJ whole genome shotgun (WGS) entry which is preliminary data.</text>
</comment>
<feature type="chain" id="PRO_5046818194" evidence="2">
    <location>
        <begin position="31"/>
        <end position="1515"/>
    </location>
</feature>
<organism evidence="4 5">
    <name type="scientific">Blautia intestinalis</name>
    <dbReference type="NCBI Taxonomy" id="2763028"/>
    <lineage>
        <taxon>Bacteria</taxon>
        <taxon>Bacillati</taxon>
        <taxon>Bacillota</taxon>
        <taxon>Clostridia</taxon>
        <taxon>Lachnospirales</taxon>
        <taxon>Lachnospiraceae</taxon>
        <taxon>Blautia</taxon>
    </lineage>
</organism>
<dbReference type="SUPFAM" id="SSF49478">
    <property type="entry name" value="Cna protein B-type domain"/>
    <property type="match status" value="1"/>
</dbReference>
<dbReference type="Gene3D" id="1.20.1270.90">
    <property type="entry name" value="AF1782-like"/>
    <property type="match status" value="1"/>
</dbReference>
<dbReference type="Gene3D" id="2.60.40.1080">
    <property type="match status" value="2"/>
</dbReference>
<gene>
    <name evidence="4" type="ORF">H8Z79_03940</name>
</gene>
<dbReference type="InterPro" id="IPR003343">
    <property type="entry name" value="Big_2"/>
</dbReference>
<accession>A0ABR7HZF6</accession>
<feature type="domain" description="BIG2" evidence="3">
    <location>
        <begin position="1353"/>
        <end position="1429"/>
    </location>
</feature>
<sequence length="1515" mass="164952">MKKKELMKRMSAVAMAAMMTVTMIPSNAFAADIEFSDGRQDAIEVQADTDGEADAELSVQNEESADAENLTILGASQDDTEEFSVEGDENVTDSDDIAAFSDAGSDADSDAEAKAAAEAYLKTNYIEKNKIITTGGNSVVKSSDGLSYFVGLKTPSGGGLSSLRLKYEGSSSSYKTGWYFDEEASNWLKIGSKKPATNASIGISKRPATEKSFTATLRLFSADTSTDIINNVNEASTAALATQEFKITLESAEPNYTMTVKVVDADDNSDLTTDGKTTIKLEKNWTAVSPETDGSYKMEKGAGYTLTVTRDGYIDYKDSYFTFNPTEENTVRTVQLQKKIIRNISFNVTDKSTGNTITGSTVTVKKAGDYLNTIKAEDDGSYKLVNGVTYNYTIEATNYKTVNGSITPDANKTIDIQMEKDISKYNVTFKPVDFKGADIANAKISVTYEEEDDYGYGGTETITPNDGVYTLDKNTTYDYTVEADGYKKATGSYKPSGDEENITVPVLMEAANVSEADQATVEAVKKQFDKEYTLRPKFASCKNICDFVKTKIAKYDIAGASDVNVYVASTDTPDVIATGGTINYNKADTPNSSLSGINSTNVSLVYIFELNGAFVKSGESRATIGWDCDHYNAKMSAEKDALTWDTIKGENTDIGDVKSALTLPQCITGNARTAWSEIAWSSSEPDVISLKDPAINAIIYPVTGEIHAPAVDTEVTLTATFTANDTLLNSNVESVKDFATYTKTFTVTVKGTGETGATEEELQKILNKYYTADRITDFNTKEVVDLSNCKSDLQLPRYTRIKDENGKPVFENKEITVTSDTDAIQINGYAAYLDRFTGDNDVTGHLTVTFTRGGVSASKQIAVTIKAITDAEKQAELKMMQAAKENYFAGINDGQNADKDSVKENLHPFQEMILDENGQPKWIYNGENKTGEGIIPDSQFTDPWIMEGAGYNKFKSSNNAVITHENLLVTRREDDTQITISSVLSSERYGKFAEKHPENEFLKQVYKQSVSVTVTVKGTKEALAALPDRIKEAKELAENIVEGTEPGQYKEGTKAALEAAIKEAEDANAQTEETASAVLLKLNEAVKAAKDAQNVNTATITVRTHLASDPNGELRTVEVTSKDAEKYGYEKPETVRNQVTITDALYKLHAEMYGEQFAENPEAYLEIGGNGWINRIFKIQGAAVGMLVNNRFGGTTNEEVLKNGDELGVFLLADTAKYSDKYLYFQNVPEKVVTEQAFTINFRDTDMWGTDEAAAGCTVEMKNLDTNKTTEAITDKDGNVTLSADQAGSYQITVTKTPYTYFVAPTAVVQVEAHSHNFVWNTTAKATVFAPEKQQGTCAVCGKTTTRDYGTKLAATIKLNAKSIKLQKKQTTKKIKVTMANGDSIKSWKSSNKKIVTVNKNGVIKAGKKNGTAKITVTLASGKKATLKVKVQSPKVKTTKISGLKSKVSMKKGEKFTLKPVISPLTSQEKVAYTSSNKKVATVNKKGVITAKKKGTVKITVKSGKKSCTIKVKVK</sequence>
<dbReference type="RefSeq" id="WP_118039777.1">
    <property type="nucleotide sequence ID" value="NZ_JACOQE010000001.1"/>
</dbReference>